<dbReference type="Proteomes" id="UP001336314">
    <property type="component" value="Unassembled WGS sequence"/>
</dbReference>
<accession>A0ABU7J1K7</accession>
<protein>
    <submittedName>
        <fullName evidence="1">Uncharacterized protein</fullName>
    </submittedName>
</protein>
<proteinExistence type="predicted"/>
<organism evidence="1 2">
    <name type="scientific">Alkalimonas cellulosilytica</name>
    <dbReference type="NCBI Taxonomy" id="3058395"/>
    <lineage>
        <taxon>Bacteria</taxon>
        <taxon>Pseudomonadati</taxon>
        <taxon>Pseudomonadota</taxon>
        <taxon>Gammaproteobacteria</taxon>
        <taxon>Alkalimonas</taxon>
    </lineage>
</organism>
<dbReference type="EMBL" id="JAUHLI010000002">
    <property type="protein sequence ID" value="MEE2000289.1"/>
    <property type="molecule type" value="Genomic_DNA"/>
</dbReference>
<comment type="caution">
    <text evidence="1">The sequence shown here is derived from an EMBL/GenBank/DDBJ whole genome shotgun (WGS) entry which is preliminary data.</text>
</comment>
<sequence length="151" mass="17532">MLDDQRKSTIPVVCDQAIIQEVTAICEQARQFYQQAIPEITNNNVRRYFAALAQLHQRPYQLDTAEWPKATTTSNSATLWQWYHHHSKAITTSQAHWRTELPQQLFLQLTLFKHLSRTLVHPDNTRELANLTASLQMLADELIPLLLNEDL</sequence>
<gene>
    <name evidence="1" type="ORF">QWY20_02400</name>
</gene>
<name>A0ABU7J1K7_9GAMM</name>
<dbReference type="RefSeq" id="WP_330127436.1">
    <property type="nucleotide sequence ID" value="NZ_JAUHLI010000002.1"/>
</dbReference>
<evidence type="ECO:0000313" key="1">
    <source>
        <dbReference type="EMBL" id="MEE2000289.1"/>
    </source>
</evidence>
<reference evidence="1 2" key="1">
    <citation type="submission" date="2023-07" db="EMBL/GenBank/DDBJ databases">
        <title>Alkalimonas sp., MEB108 novel, alkaliphilic bacterium isolated from Lonar Lake, India.</title>
        <authorList>
            <person name="Joshi A."/>
            <person name="Thite S."/>
        </authorList>
    </citation>
    <scope>NUCLEOTIDE SEQUENCE [LARGE SCALE GENOMIC DNA]</scope>
    <source>
        <strain evidence="1 2">MEB108</strain>
    </source>
</reference>
<evidence type="ECO:0000313" key="2">
    <source>
        <dbReference type="Proteomes" id="UP001336314"/>
    </source>
</evidence>
<keyword evidence="2" id="KW-1185">Reference proteome</keyword>